<gene>
    <name evidence="2" type="ORF">SAMN05216481_10192</name>
</gene>
<feature type="region of interest" description="Disordered" evidence="1">
    <location>
        <begin position="65"/>
        <end position="88"/>
    </location>
</feature>
<sequence>MNLRPKPVVFTVRPGLRREETRYSGTEIPQETEGCRPAMYDTAEPEADDPPAATRALDELTISPPPLLRLAGDGDDDECEPHICRGID</sequence>
<evidence type="ECO:0000313" key="3">
    <source>
        <dbReference type="Proteomes" id="UP000199055"/>
    </source>
</evidence>
<reference evidence="2 3" key="1">
    <citation type="submission" date="2016-10" db="EMBL/GenBank/DDBJ databases">
        <authorList>
            <person name="de Groot N.N."/>
        </authorList>
    </citation>
    <scope>NUCLEOTIDE SEQUENCE [LARGE SCALE GENOMIC DNA]</scope>
    <source>
        <strain evidence="2 3">CGMCC 4.3519</strain>
    </source>
</reference>
<dbReference type="Proteomes" id="UP000199055">
    <property type="component" value="Unassembled WGS sequence"/>
</dbReference>
<dbReference type="EMBL" id="FOET01000001">
    <property type="protein sequence ID" value="SEP56192.1"/>
    <property type="molecule type" value="Genomic_DNA"/>
</dbReference>
<dbReference type="STRING" id="403935.SAMN05216481_10192"/>
<proteinExistence type="predicted"/>
<organism evidence="2 3">
    <name type="scientific">Streptomyces radiopugnans</name>
    <dbReference type="NCBI Taxonomy" id="403935"/>
    <lineage>
        <taxon>Bacteria</taxon>
        <taxon>Bacillati</taxon>
        <taxon>Actinomycetota</taxon>
        <taxon>Actinomycetes</taxon>
        <taxon>Kitasatosporales</taxon>
        <taxon>Streptomycetaceae</taxon>
        <taxon>Streptomyces</taxon>
    </lineage>
</organism>
<dbReference type="AlphaFoldDB" id="A0A1H8YVQ2"/>
<evidence type="ECO:0000256" key="1">
    <source>
        <dbReference type="SAM" id="MobiDB-lite"/>
    </source>
</evidence>
<accession>A0A1H8YVQ2</accession>
<evidence type="ECO:0000313" key="2">
    <source>
        <dbReference type="EMBL" id="SEP56192.1"/>
    </source>
</evidence>
<name>A0A1H8YVQ2_9ACTN</name>
<keyword evidence="3" id="KW-1185">Reference proteome</keyword>
<protein>
    <submittedName>
        <fullName evidence="2">Uncharacterized protein</fullName>
    </submittedName>
</protein>